<accession>A0AB35IF59</accession>
<dbReference type="RefSeq" id="WP_272164385.1">
    <property type="nucleotide sequence ID" value="NZ_JAQLGM010000121.1"/>
</dbReference>
<name>A0AB35IF59_CLOSY</name>
<dbReference type="Proteomes" id="UP001300871">
    <property type="component" value="Unassembled WGS sequence"/>
</dbReference>
<gene>
    <name evidence="1" type="ORF">PM006_22865</name>
</gene>
<evidence type="ECO:0000313" key="2">
    <source>
        <dbReference type="Proteomes" id="UP001300871"/>
    </source>
</evidence>
<feature type="non-terminal residue" evidence="1">
    <location>
        <position position="1"/>
    </location>
</feature>
<sequence>ILGDNNRETEVVSPLSTIEQALDNVMAKYMGGNGGNRQIEVNMYLDRQRLGRVVYKLNNEQKQRVGVRLVTEG</sequence>
<comment type="caution">
    <text evidence="1">The sequence shown here is derived from an EMBL/GenBank/DDBJ whole genome shotgun (WGS) entry which is preliminary data.</text>
</comment>
<organism evidence="1 2">
    <name type="scientific">Clostridium symbiosum</name>
    <name type="common">Bacteroides symbiosus</name>
    <dbReference type="NCBI Taxonomy" id="1512"/>
    <lineage>
        <taxon>Bacteria</taxon>
        <taxon>Bacillati</taxon>
        <taxon>Bacillota</taxon>
        <taxon>Clostridia</taxon>
        <taxon>Lachnospirales</taxon>
        <taxon>Lachnospiraceae</taxon>
        <taxon>Otoolea</taxon>
    </lineage>
</organism>
<evidence type="ECO:0000313" key="1">
    <source>
        <dbReference type="EMBL" id="MDB2003055.1"/>
    </source>
</evidence>
<dbReference type="EMBL" id="JAQLGM010000121">
    <property type="protein sequence ID" value="MDB2003055.1"/>
    <property type="molecule type" value="Genomic_DNA"/>
</dbReference>
<proteinExistence type="predicted"/>
<reference evidence="1" key="1">
    <citation type="submission" date="2023-01" db="EMBL/GenBank/DDBJ databases">
        <title>Human gut microbiome strain richness.</title>
        <authorList>
            <person name="Chen-Liaw A."/>
        </authorList>
    </citation>
    <scope>NUCLEOTIDE SEQUENCE</scope>
    <source>
        <strain evidence="1">B1_m1001713B170214d0_201011</strain>
    </source>
</reference>
<protein>
    <submittedName>
        <fullName evidence="1">Uncharacterized protein</fullName>
    </submittedName>
</protein>
<dbReference type="AlphaFoldDB" id="A0AB35IF59"/>